<keyword evidence="6" id="KW-1185">Reference proteome</keyword>
<feature type="domain" description="BTB" evidence="4">
    <location>
        <begin position="6"/>
        <end position="88"/>
    </location>
</feature>
<dbReference type="EMBL" id="NCKU01008837">
    <property type="protein sequence ID" value="RWS01653.1"/>
    <property type="molecule type" value="Genomic_DNA"/>
</dbReference>
<evidence type="ECO:0000313" key="5">
    <source>
        <dbReference type="EMBL" id="RWS01653.1"/>
    </source>
</evidence>
<organism evidence="5 6">
    <name type="scientific">Dinothrombium tinctorium</name>
    <dbReference type="NCBI Taxonomy" id="1965070"/>
    <lineage>
        <taxon>Eukaryota</taxon>
        <taxon>Metazoa</taxon>
        <taxon>Ecdysozoa</taxon>
        <taxon>Arthropoda</taxon>
        <taxon>Chelicerata</taxon>
        <taxon>Arachnida</taxon>
        <taxon>Acari</taxon>
        <taxon>Acariformes</taxon>
        <taxon>Trombidiformes</taxon>
        <taxon>Prostigmata</taxon>
        <taxon>Anystina</taxon>
        <taxon>Parasitengona</taxon>
        <taxon>Trombidioidea</taxon>
        <taxon>Trombidiidae</taxon>
        <taxon>Dinothrombium</taxon>
    </lineage>
</organism>
<keyword evidence="2" id="KW-0677">Repeat</keyword>
<dbReference type="InterPro" id="IPR000210">
    <property type="entry name" value="BTB/POZ_dom"/>
</dbReference>
<dbReference type="SMART" id="SM00875">
    <property type="entry name" value="BACK"/>
    <property type="match status" value="1"/>
</dbReference>
<dbReference type="STRING" id="1965070.A0A3S3NFJ3"/>
<dbReference type="Gene3D" id="3.30.710.10">
    <property type="entry name" value="Potassium Channel Kv1.1, Chain A"/>
    <property type="match status" value="1"/>
</dbReference>
<name>A0A3S3NFJ3_9ACAR</name>
<protein>
    <submittedName>
        <fullName evidence="5">ERF1: BTB: and Kelch domain containing protein-like protein</fullName>
    </submittedName>
</protein>
<gene>
    <name evidence="5" type="ORF">B4U79_19159</name>
</gene>
<reference evidence="5 6" key="1">
    <citation type="journal article" date="2018" name="Gigascience">
        <title>Genomes of trombidid mites reveal novel predicted allergens and laterally-transferred genes associated with secondary metabolism.</title>
        <authorList>
            <person name="Dong X."/>
            <person name="Chaisiri K."/>
            <person name="Xia D."/>
            <person name="Armstrong S.D."/>
            <person name="Fang Y."/>
            <person name="Donnelly M.J."/>
            <person name="Kadowaki T."/>
            <person name="McGarry J.W."/>
            <person name="Darby A.C."/>
            <person name="Makepeace B.L."/>
        </authorList>
    </citation>
    <scope>NUCLEOTIDE SEQUENCE [LARGE SCALE GENOMIC DNA]</scope>
    <source>
        <strain evidence="5">UoL-WK</strain>
    </source>
</reference>
<evidence type="ECO:0000256" key="3">
    <source>
        <dbReference type="ARBA" id="ARBA00023203"/>
    </source>
</evidence>
<comment type="caution">
    <text evidence="5">The sequence shown here is derived from an EMBL/GenBank/DDBJ whole genome shotgun (WGS) entry which is preliminary data.</text>
</comment>
<accession>A0A3S3NFJ3</accession>
<dbReference type="Proteomes" id="UP000285301">
    <property type="component" value="Unassembled WGS sequence"/>
</dbReference>
<dbReference type="SUPFAM" id="SSF54695">
    <property type="entry name" value="POZ domain"/>
    <property type="match status" value="1"/>
</dbReference>
<keyword evidence="1" id="KW-0880">Kelch repeat</keyword>
<dbReference type="AlphaFoldDB" id="A0A3S3NFJ3"/>
<dbReference type="Pfam" id="PF07707">
    <property type="entry name" value="BACK"/>
    <property type="match status" value="1"/>
</dbReference>
<proteinExistence type="predicted"/>
<dbReference type="PANTHER" id="PTHR24412:SF441">
    <property type="entry name" value="KELCH-LIKE PROTEIN 28"/>
    <property type="match status" value="1"/>
</dbReference>
<dbReference type="OrthoDB" id="45365at2759"/>
<dbReference type="InterPro" id="IPR011705">
    <property type="entry name" value="BACK"/>
</dbReference>
<evidence type="ECO:0000256" key="1">
    <source>
        <dbReference type="ARBA" id="ARBA00022441"/>
    </source>
</evidence>
<sequence length="135" mass="15033">MRPTLCDVNLITDGGRRIAGHKGVITSALAYFNAMFTGSDTVDTNEDNVQQLLAGAKMLDCVDIMLRCADLQNFSLNYIHNNFIQISSSSDEFLQLPTNRLIDIISSDFIHTGEVGEQVILSAFISWINYDLEKI</sequence>
<dbReference type="Gene3D" id="1.25.40.420">
    <property type="match status" value="1"/>
</dbReference>
<evidence type="ECO:0000256" key="2">
    <source>
        <dbReference type="ARBA" id="ARBA00022737"/>
    </source>
</evidence>
<dbReference type="PROSITE" id="PS50097">
    <property type="entry name" value="BTB"/>
    <property type="match status" value="1"/>
</dbReference>
<keyword evidence="3" id="KW-0009">Actin-binding</keyword>
<dbReference type="InterPro" id="IPR011333">
    <property type="entry name" value="SKP1/BTB/POZ_sf"/>
</dbReference>
<dbReference type="PANTHER" id="PTHR24412">
    <property type="entry name" value="KELCH PROTEIN"/>
    <property type="match status" value="1"/>
</dbReference>
<evidence type="ECO:0000313" key="6">
    <source>
        <dbReference type="Proteomes" id="UP000285301"/>
    </source>
</evidence>
<evidence type="ECO:0000259" key="4">
    <source>
        <dbReference type="PROSITE" id="PS50097"/>
    </source>
</evidence>